<dbReference type="OrthoDB" id="9797716at2"/>
<keyword evidence="2" id="KW-1185">Reference proteome</keyword>
<dbReference type="Proteomes" id="UP000240971">
    <property type="component" value="Unassembled WGS sequence"/>
</dbReference>
<protein>
    <recommendedName>
        <fullName evidence="3">ArsR family transcriptional regulator</fullName>
    </recommendedName>
</protein>
<name>A0A2P8HV88_CHINA</name>
<dbReference type="AlphaFoldDB" id="A0A2P8HV88"/>
<proteinExistence type="predicted"/>
<comment type="caution">
    <text evidence="1">The sequence shown here is derived from an EMBL/GenBank/DDBJ whole genome shotgun (WGS) entry which is preliminary data.</text>
</comment>
<accession>A0A2P8HV88</accession>
<gene>
    <name evidence="1" type="ORF">CLV51_1011486</name>
</gene>
<dbReference type="EMBL" id="PYAW01000001">
    <property type="protein sequence ID" value="PSL50142.1"/>
    <property type="molecule type" value="Genomic_DNA"/>
</dbReference>
<evidence type="ECO:0008006" key="3">
    <source>
        <dbReference type="Google" id="ProtNLM"/>
    </source>
</evidence>
<evidence type="ECO:0000313" key="1">
    <source>
        <dbReference type="EMBL" id="PSL50142.1"/>
    </source>
</evidence>
<evidence type="ECO:0000313" key="2">
    <source>
        <dbReference type="Proteomes" id="UP000240971"/>
    </source>
</evidence>
<dbReference type="RefSeq" id="WP_106527620.1">
    <property type="nucleotide sequence ID" value="NZ_PYAW01000001.1"/>
</dbReference>
<reference evidence="1 2" key="1">
    <citation type="submission" date="2018-03" db="EMBL/GenBank/DDBJ databases">
        <title>Genomic Encyclopedia of Archaeal and Bacterial Type Strains, Phase II (KMG-II): from individual species to whole genera.</title>
        <authorList>
            <person name="Goeker M."/>
        </authorList>
    </citation>
    <scope>NUCLEOTIDE SEQUENCE [LARGE SCALE GENOMIC DNA]</scope>
    <source>
        <strain evidence="1 2">DSM 24859</strain>
    </source>
</reference>
<organism evidence="1 2">
    <name type="scientific">Chitinophaga niastensis</name>
    <dbReference type="NCBI Taxonomy" id="536980"/>
    <lineage>
        <taxon>Bacteria</taxon>
        <taxon>Pseudomonadati</taxon>
        <taxon>Bacteroidota</taxon>
        <taxon>Chitinophagia</taxon>
        <taxon>Chitinophagales</taxon>
        <taxon>Chitinophagaceae</taxon>
        <taxon>Chitinophaga</taxon>
    </lineage>
</organism>
<sequence>MPAEKNDKIPAKLCYNHLGGKLGSLLLDNFIEKGWIARDLSSEKHYYITEAGDKGLKKMGIDTALIKP</sequence>